<dbReference type="SUPFAM" id="SSF55811">
    <property type="entry name" value="Nudix"/>
    <property type="match status" value="1"/>
</dbReference>
<organism evidence="6 7">
    <name type="scientific">Alteribacter lacisalsi</name>
    <dbReference type="NCBI Taxonomy" id="2045244"/>
    <lineage>
        <taxon>Bacteria</taxon>
        <taxon>Bacillati</taxon>
        <taxon>Bacillota</taxon>
        <taxon>Bacilli</taxon>
        <taxon>Bacillales</taxon>
        <taxon>Bacillaceae</taxon>
        <taxon>Alteribacter</taxon>
    </lineage>
</organism>
<dbReference type="Proteomes" id="UP000248066">
    <property type="component" value="Unassembled WGS sequence"/>
</dbReference>
<keyword evidence="2 4" id="KW-0378">Hydrolase</keyword>
<accession>A0A2W0HGA7</accession>
<dbReference type="PROSITE" id="PS00893">
    <property type="entry name" value="NUDIX_BOX"/>
    <property type="match status" value="1"/>
</dbReference>
<evidence type="ECO:0000256" key="2">
    <source>
        <dbReference type="ARBA" id="ARBA00022801"/>
    </source>
</evidence>
<comment type="caution">
    <text evidence="6">The sequence shown here is derived from an EMBL/GenBank/DDBJ whole genome shotgun (WGS) entry which is preliminary data.</text>
</comment>
<reference evidence="6 7" key="1">
    <citation type="submission" date="2017-10" db="EMBL/GenBank/DDBJ databases">
        <title>Bacillus sp. nov., a halophilic bacterium isolated from a Yangshapao Lake.</title>
        <authorList>
            <person name="Wang H."/>
        </authorList>
    </citation>
    <scope>NUCLEOTIDE SEQUENCE [LARGE SCALE GENOMIC DNA]</scope>
    <source>
        <strain evidence="6 7">YSP-3</strain>
    </source>
</reference>
<dbReference type="Pfam" id="PF00293">
    <property type="entry name" value="NUDIX"/>
    <property type="match status" value="1"/>
</dbReference>
<dbReference type="PRINTS" id="PR00502">
    <property type="entry name" value="NUDIXFAMILY"/>
</dbReference>
<dbReference type="PROSITE" id="PS51462">
    <property type="entry name" value="NUDIX"/>
    <property type="match status" value="1"/>
</dbReference>
<feature type="domain" description="Nudix hydrolase" evidence="5">
    <location>
        <begin position="2"/>
        <end position="128"/>
    </location>
</feature>
<evidence type="ECO:0000313" key="6">
    <source>
        <dbReference type="EMBL" id="PYZ96445.1"/>
    </source>
</evidence>
<evidence type="ECO:0000256" key="3">
    <source>
        <dbReference type="ARBA" id="ARBA00022842"/>
    </source>
</evidence>
<dbReference type="InterPro" id="IPR015797">
    <property type="entry name" value="NUDIX_hydrolase-like_dom_sf"/>
</dbReference>
<dbReference type="PANTHER" id="PTHR43046:SF12">
    <property type="entry name" value="GDP-MANNOSE MANNOSYL HYDROLASE"/>
    <property type="match status" value="1"/>
</dbReference>
<dbReference type="PANTHER" id="PTHR43046">
    <property type="entry name" value="GDP-MANNOSE MANNOSYL HYDROLASE"/>
    <property type="match status" value="1"/>
</dbReference>
<gene>
    <name evidence="6" type="ORF">CR205_12040</name>
</gene>
<dbReference type="Gene3D" id="3.90.79.10">
    <property type="entry name" value="Nucleoside Triphosphate Pyrophosphohydrolase"/>
    <property type="match status" value="1"/>
</dbReference>
<evidence type="ECO:0000259" key="5">
    <source>
        <dbReference type="PROSITE" id="PS51462"/>
    </source>
</evidence>
<evidence type="ECO:0000256" key="1">
    <source>
        <dbReference type="ARBA" id="ARBA00001946"/>
    </source>
</evidence>
<dbReference type="GO" id="GO:0016787">
    <property type="term" value="F:hydrolase activity"/>
    <property type="evidence" value="ECO:0007669"/>
    <property type="project" value="UniProtKB-KW"/>
</dbReference>
<dbReference type="RefSeq" id="WP_110520143.1">
    <property type="nucleotide sequence ID" value="NZ_PDOF01000002.1"/>
</dbReference>
<dbReference type="OrthoDB" id="9787880at2"/>
<name>A0A2W0HGA7_9BACI</name>
<comment type="cofactor">
    <cofactor evidence="1">
        <name>Mg(2+)</name>
        <dbReference type="ChEBI" id="CHEBI:18420"/>
    </cofactor>
</comment>
<proteinExistence type="inferred from homology"/>
<comment type="similarity">
    <text evidence="4">Belongs to the Nudix hydrolase family.</text>
</comment>
<dbReference type="AlphaFoldDB" id="A0A2W0HGA7"/>
<keyword evidence="3" id="KW-0460">Magnesium</keyword>
<dbReference type="CDD" id="cd02883">
    <property type="entry name" value="NUDIX_Hydrolase"/>
    <property type="match status" value="1"/>
</dbReference>
<dbReference type="InterPro" id="IPR020476">
    <property type="entry name" value="Nudix_hydrolase"/>
</dbReference>
<dbReference type="InterPro" id="IPR000086">
    <property type="entry name" value="NUDIX_hydrolase_dom"/>
</dbReference>
<dbReference type="EMBL" id="PDOF01000002">
    <property type="protein sequence ID" value="PYZ96445.1"/>
    <property type="molecule type" value="Genomic_DNA"/>
</dbReference>
<dbReference type="InterPro" id="IPR020084">
    <property type="entry name" value="NUDIX_hydrolase_CS"/>
</dbReference>
<sequence length="140" mass="15327">MKRIDAVHAVILHEIEDKVLMVKNIGSGWSLPGGGVEAGETLEQAVVREAAEETGLSIAPGPLLHVNEVFFEAKNSHVLFFTFLAAHAEGTPAIVQPDEIADIQWVSFDTADRLMPYFQDGIKKMASSPSSYRFQGHYTS</sequence>
<evidence type="ECO:0000256" key="4">
    <source>
        <dbReference type="RuleBase" id="RU003476"/>
    </source>
</evidence>
<protein>
    <submittedName>
        <fullName evidence="6">DNA mismatch repair protein MutT</fullName>
    </submittedName>
</protein>
<evidence type="ECO:0000313" key="7">
    <source>
        <dbReference type="Proteomes" id="UP000248066"/>
    </source>
</evidence>
<keyword evidence="7" id="KW-1185">Reference proteome</keyword>